<sequence length="113" mass="12270">MGEAKTGATLSLVLYWQAMTPIKDDYTVFTQLFAPDGRMVAQQDNPPVLGQAPTSAWRVGEMVRDVYRLTIPADAAPGAYKLHIGLYNQAGRLPVTLADGALADHVTIDVEVR</sequence>
<organism evidence="1 2">
    <name type="scientific">Candidatus Thermofonsia Clade 3 bacterium</name>
    <dbReference type="NCBI Taxonomy" id="2364212"/>
    <lineage>
        <taxon>Bacteria</taxon>
        <taxon>Bacillati</taxon>
        <taxon>Chloroflexota</taxon>
        <taxon>Candidatus Thermofontia</taxon>
        <taxon>Candidatus Thermofonsia Clade 3</taxon>
    </lineage>
</organism>
<dbReference type="EMBL" id="PGTN01000822">
    <property type="protein sequence ID" value="PJF45719.1"/>
    <property type="molecule type" value="Genomic_DNA"/>
</dbReference>
<dbReference type="AlphaFoldDB" id="A0A2M8Q7E4"/>
<protein>
    <recommendedName>
        <fullName evidence="3">DUF4832 domain-containing protein</fullName>
    </recommendedName>
</protein>
<accession>A0A2M8Q7E4</accession>
<comment type="caution">
    <text evidence="1">The sequence shown here is derived from an EMBL/GenBank/DDBJ whole genome shotgun (WGS) entry which is preliminary data.</text>
</comment>
<name>A0A2M8Q7E4_9CHLR</name>
<evidence type="ECO:0008006" key="3">
    <source>
        <dbReference type="Google" id="ProtNLM"/>
    </source>
</evidence>
<reference evidence="1 2" key="1">
    <citation type="submission" date="2017-11" db="EMBL/GenBank/DDBJ databases">
        <title>Evolution of Phototrophy in the Chloroflexi Phylum Driven by Horizontal Gene Transfer.</title>
        <authorList>
            <person name="Ward L.M."/>
            <person name="Hemp J."/>
            <person name="Shih P.M."/>
            <person name="Mcglynn S.E."/>
            <person name="Fischer W."/>
        </authorList>
    </citation>
    <scope>NUCLEOTIDE SEQUENCE [LARGE SCALE GENOMIC DNA]</scope>
    <source>
        <strain evidence="1">JP3_7</strain>
    </source>
</reference>
<evidence type="ECO:0000313" key="2">
    <source>
        <dbReference type="Proteomes" id="UP000230790"/>
    </source>
</evidence>
<proteinExistence type="predicted"/>
<dbReference type="Proteomes" id="UP000230790">
    <property type="component" value="Unassembled WGS sequence"/>
</dbReference>
<gene>
    <name evidence="1" type="ORF">CUN48_17460</name>
</gene>
<evidence type="ECO:0000313" key="1">
    <source>
        <dbReference type="EMBL" id="PJF45719.1"/>
    </source>
</evidence>